<comment type="caution">
    <text evidence="1">The sequence shown here is derived from an EMBL/GenBank/DDBJ whole genome shotgun (WGS) entry which is preliminary data.</text>
</comment>
<dbReference type="EMBL" id="MKGR01000006">
    <property type="protein sequence ID" value="OKP07784.1"/>
    <property type="molecule type" value="Genomic_DNA"/>
</dbReference>
<evidence type="ECO:0000313" key="2">
    <source>
        <dbReference type="Proteomes" id="UP000186277"/>
    </source>
</evidence>
<dbReference type="AlphaFoldDB" id="A0A1Q5U5P4"/>
<dbReference type="RefSeq" id="WP_074019345.1">
    <property type="nucleotide sequence ID" value="NZ_CAWMWP010000087.1"/>
</dbReference>
<protein>
    <submittedName>
        <fullName evidence="1">AlpA family phage regulatory protein</fullName>
    </submittedName>
</protein>
<dbReference type="Proteomes" id="UP000186277">
    <property type="component" value="Unassembled WGS sequence"/>
</dbReference>
<organism evidence="1 2">
    <name type="scientific">Xenorhabdus thuongxuanensis</name>
    <dbReference type="NCBI Taxonomy" id="1873484"/>
    <lineage>
        <taxon>Bacteria</taxon>
        <taxon>Pseudomonadati</taxon>
        <taxon>Pseudomonadota</taxon>
        <taxon>Gammaproteobacteria</taxon>
        <taxon>Enterobacterales</taxon>
        <taxon>Morganellaceae</taxon>
        <taxon>Xenorhabdus</taxon>
    </lineage>
</organism>
<proteinExistence type="predicted"/>
<reference evidence="1 2" key="1">
    <citation type="submission" date="2016-09" db="EMBL/GenBank/DDBJ databases">
        <title>Xenorhabdus thuongxuanensis sp. nov. and Xenorhabdus eapokensis sp. nov., isolated from Steinernema species.</title>
        <authorList>
            <person name="Kaempfer P."/>
            <person name="Tobias N.J."/>
            <person name="Phan Ke L."/>
            <person name="Bode H.B."/>
            <person name="Glaeser S.P."/>
        </authorList>
    </citation>
    <scope>NUCLEOTIDE SEQUENCE [LARGE SCALE GENOMIC DNA]</scope>
    <source>
        <strain evidence="1 2">30TX1</strain>
    </source>
</reference>
<name>A0A1Q5U5P4_9GAMM</name>
<dbReference type="OrthoDB" id="6455895at2"/>
<sequence length="60" mass="7149">MATRYIGLKEMCRLTGKSHPTLWRMWAKRNEFPKPSKTQSGIFLGWTEEVYEEWVKAEKS</sequence>
<accession>A0A1Q5U5P4</accession>
<gene>
    <name evidence="1" type="ORF">Xentx_01178</name>
</gene>
<evidence type="ECO:0000313" key="1">
    <source>
        <dbReference type="EMBL" id="OKP07784.1"/>
    </source>
</evidence>
<keyword evidence="2" id="KW-1185">Reference proteome</keyword>